<keyword evidence="1" id="KW-0812">Transmembrane</keyword>
<keyword evidence="1" id="KW-1133">Transmembrane helix</keyword>
<protein>
    <recommendedName>
        <fullName evidence="3">Transmembrane protein</fullName>
    </recommendedName>
</protein>
<feature type="transmembrane region" description="Helical" evidence="1">
    <location>
        <begin position="94"/>
        <end position="110"/>
    </location>
</feature>
<feature type="transmembrane region" description="Helical" evidence="1">
    <location>
        <begin position="60"/>
        <end position="82"/>
    </location>
</feature>
<organism evidence="2">
    <name type="scientific">mine drainage metagenome</name>
    <dbReference type="NCBI Taxonomy" id="410659"/>
    <lineage>
        <taxon>unclassified sequences</taxon>
        <taxon>metagenomes</taxon>
        <taxon>ecological metagenomes</taxon>
    </lineage>
</organism>
<reference evidence="2" key="1">
    <citation type="submission" date="2009-10" db="EMBL/GenBank/DDBJ databases">
        <title>Diversity of trophic interactions inside an arsenic-rich microbial ecosystem.</title>
        <authorList>
            <person name="Bertin P.N."/>
            <person name="Heinrich-Salmeron A."/>
            <person name="Pelletier E."/>
            <person name="Goulhen-Chollet F."/>
            <person name="Arsene-Ploetze F."/>
            <person name="Gallien S."/>
            <person name="Calteau A."/>
            <person name="Vallenet D."/>
            <person name="Casiot C."/>
            <person name="Chane-Woon-Ming B."/>
            <person name="Giloteaux L."/>
            <person name="Barakat M."/>
            <person name="Bonnefoy V."/>
            <person name="Bruneel O."/>
            <person name="Chandler M."/>
            <person name="Cleiss J."/>
            <person name="Duran R."/>
            <person name="Elbaz-Poulichet F."/>
            <person name="Fonknechten N."/>
            <person name="Lauga B."/>
            <person name="Mornico D."/>
            <person name="Ortet P."/>
            <person name="Schaeffer C."/>
            <person name="Siguier P."/>
            <person name="Alexander Thil Smith A."/>
            <person name="Van Dorsselaer A."/>
            <person name="Weissenbach J."/>
            <person name="Medigue C."/>
            <person name="Le Paslier D."/>
        </authorList>
    </citation>
    <scope>NUCLEOTIDE SEQUENCE</scope>
</reference>
<sequence length="173" mass="19166">MAEREALPTMEEEDEEVVAEIEEEKIVELPNQAFWVMVHTLIAAGSWIAMLVVVTLFHPLVVPVAVTTALSFTVPFVVGNIFNRFKQNDMGPQLWLVAFIWFMGIVLWVLDMPTGPNECYHCDASQKIFLTFASFTSDSGLIDGQGRLVGTWPTVALIGYAIGSKMALKSKDA</sequence>
<evidence type="ECO:0000313" key="2">
    <source>
        <dbReference type="EMBL" id="CBI07070.1"/>
    </source>
</evidence>
<feature type="transmembrane region" description="Helical" evidence="1">
    <location>
        <begin position="33"/>
        <end position="54"/>
    </location>
</feature>
<name>E6QIK4_9ZZZZ</name>
<dbReference type="AlphaFoldDB" id="E6QIK4"/>
<evidence type="ECO:0000256" key="1">
    <source>
        <dbReference type="SAM" id="Phobius"/>
    </source>
</evidence>
<accession>E6QIK4</accession>
<evidence type="ECO:0008006" key="3">
    <source>
        <dbReference type="Google" id="ProtNLM"/>
    </source>
</evidence>
<keyword evidence="1" id="KW-0472">Membrane</keyword>
<comment type="caution">
    <text evidence="2">The sequence shown here is derived from an EMBL/GenBank/DDBJ whole genome shotgun (WGS) entry which is preliminary data.</text>
</comment>
<dbReference type="EMBL" id="CABQ01000059">
    <property type="protein sequence ID" value="CBI07070.1"/>
    <property type="molecule type" value="Genomic_DNA"/>
</dbReference>
<gene>
    <name evidence="2" type="ORF">CARN6_0379</name>
</gene>
<proteinExistence type="predicted"/>